<evidence type="ECO:0000256" key="2">
    <source>
        <dbReference type="SAM" id="MobiDB-lite"/>
    </source>
</evidence>
<dbReference type="SMART" id="SM00634">
    <property type="entry name" value="BID_1"/>
    <property type="match status" value="2"/>
</dbReference>
<protein>
    <recommendedName>
        <fullName evidence="5">Big-1 domain-containing protein</fullName>
    </recommendedName>
</protein>
<evidence type="ECO:0000259" key="5">
    <source>
        <dbReference type="SMART" id="SM00634"/>
    </source>
</evidence>
<feature type="signal peptide" evidence="4">
    <location>
        <begin position="1"/>
        <end position="23"/>
    </location>
</feature>
<keyword evidence="7" id="KW-1185">Reference proteome</keyword>
<dbReference type="KEGG" id="kqi:F1D05_31025"/>
<gene>
    <name evidence="6" type="ORF">F1D05_31025</name>
</gene>
<sequence length="509" mass="52744">MRRALLLLTVAFLVVLPAWPSPAANADTEWACTGGSVETCIKQSTDHGYSTDSVTITAQFRDDDEVIDATSLTIFVNDSEKATVSEAGEVSLTYKLDPGRALPATDEIYAVGDDVGYPFQSPTIEHLWVKRPVLTVAASPNGTSGEVGSSFTVQAHLTLDSKPLRNTAVKLTSSMSGQPQISRTATSDVNGSVSFTYTRQTAGEDEIVVTASWQGQSGAASLIRRWRLSPPTPPSTPPTSPTSPTLTPTSPVSSQPPSDPTGPSDSSTPSTPSDSPTPLRASLDLSPNNTSTAVGRDFTVTAAVTTRSGDPVPDRLVTFESTKRGEGAISRTATTDDEGKAQFTYRRNTAGSDAVHARVSVDGTGLSERIVHAWTDRATPPSAAGTLRLDSDVVNPGSDLKLTGSGCPANGRIELSIGDFALAGTRADSAGDYRVVAPLPELPLGRHKVKASCAGSSTTATVDVVGVTAAMGTAGAAGVTTVAVLAFFVLLGGSIVRGLGNLGVELPFR</sequence>
<feature type="region of interest" description="Disordered" evidence="2">
    <location>
        <begin position="227"/>
        <end position="294"/>
    </location>
</feature>
<dbReference type="InterPro" id="IPR013783">
    <property type="entry name" value="Ig-like_fold"/>
</dbReference>
<dbReference type="Pfam" id="PF02369">
    <property type="entry name" value="Big_1"/>
    <property type="match status" value="1"/>
</dbReference>
<reference evidence="6 7" key="2">
    <citation type="journal article" date="2020" name="Microbiol. Resour. Announc.">
        <title>Antarctic desert soil bacteria exhibit high novel natural product potential, evaluated through long-read genome sequencing and comparative genomics.</title>
        <authorList>
            <person name="Benaud N."/>
            <person name="Edwards R.J."/>
            <person name="Amos T.G."/>
            <person name="D'Agostino P.M."/>
            <person name="Gutierrez-Chavez C."/>
            <person name="Montgomery K."/>
            <person name="Nicetic I."/>
            <person name="Ferrari B.C."/>
        </authorList>
    </citation>
    <scope>NUCLEOTIDE SEQUENCE [LARGE SCALE GENOMIC DNA]</scope>
    <source>
        <strain evidence="6 7">SPB151</strain>
    </source>
</reference>
<keyword evidence="3" id="KW-0812">Transmembrane</keyword>
<proteinExistence type="inferred from homology"/>
<accession>A0A7G6X5N2</accession>
<feature type="compositionally biased region" description="Low complexity" evidence="2">
    <location>
        <begin position="242"/>
        <end position="278"/>
    </location>
</feature>
<keyword evidence="3" id="KW-1133">Transmembrane helix</keyword>
<organism evidence="6 7">
    <name type="scientific">Kribbella qitaiheensis</name>
    <dbReference type="NCBI Taxonomy" id="1544730"/>
    <lineage>
        <taxon>Bacteria</taxon>
        <taxon>Bacillati</taxon>
        <taxon>Actinomycetota</taxon>
        <taxon>Actinomycetes</taxon>
        <taxon>Propionibacteriales</taxon>
        <taxon>Kribbellaceae</taxon>
        <taxon>Kribbella</taxon>
    </lineage>
</organism>
<comment type="similarity">
    <text evidence="1">Belongs to the intimin/invasin family.</text>
</comment>
<dbReference type="InterPro" id="IPR008964">
    <property type="entry name" value="Invasin/intimin_cell_adhesion"/>
</dbReference>
<dbReference type="SUPFAM" id="SSF49373">
    <property type="entry name" value="Invasin/intimin cell-adhesion fragments"/>
    <property type="match status" value="2"/>
</dbReference>
<reference evidence="7" key="1">
    <citation type="submission" date="2019-09" db="EMBL/GenBank/DDBJ databases">
        <title>Antimicrobial potential of Antarctic Bacteria.</title>
        <authorList>
            <person name="Benaud N."/>
            <person name="Edwards R.J."/>
            <person name="Ferrari B.C."/>
        </authorList>
    </citation>
    <scope>NUCLEOTIDE SEQUENCE [LARGE SCALE GENOMIC DNA]</scope>
    <source>
        <strain evidence="7">SPB151</strain>
    </source>
</reference>
<name>A0A7G6X5N2_9ACTN</name>
<feature type="compositionally biased region" description="Pro residues" evidence="2">
    <location>
        <begin position="230"/>
        <end position="241"/>
    </location>
</feature>
<feature type="chain" id="PRO_5028995377" description="Big-1 domain-containing protein" evidence="4">
    <location>
        <begin position="24"/>
        <end position="509"/>
    </location>
</feature>
<evidence type="ECO:0000256" key="1">
    <source>
        <dbReference type="ARBA" id="ARBA00010116"/>
    </source>
</evidence>
<dbReference type="Proteomes" id="UP000515563">
    <property type="component" value="Chromosome"/>
</dbReference>
<evidence type="ECO:0000313" key="7">
    <source>
        <dbReference type="Proteomes" id="UP000515563"/>
    </source>
</evidence>
<keyword evidence="4" id="KW-0732">Signal</keyword>
<keyword evidence="3" id="KW-0472">Membrane</keyword>
<dbReference type="EMBL" id="CP043661">
    <property type="protein sequence ID" value="QNE21547.1"/>
    <property type="molecule type" value="Genomic_DNA"/>
</dbReference>
<feature type="transmembrane region" description="Helical" evidence="3">
    <location>
        <begin position="464"/>
        <end position="491"/>
    </location>
</feature>
<dbReference type="InterPro" id="IPR003344">
    <property type="entry name" value="Big_1_dom"/>
</dbReference>
<dbReference type="Gene3D" id="2.60.40.10">
    <property type="entry name" value="Immunoglobulins"/>
    <property type="match status" value="2"/>
</dbReference>
<evidence type="ECO:0000256" key="4">
    <source>
        <dbReference type="SAM" id="SignalP"/>
    </source>
</evidence>
<feature type="domain" description="Big-1" evidence="5">
    <location>
        <begin position="281"/>
        <end position="369"/>
    </location>
</feature>
<dbReference type="AlphaFoldDB" id="A0A7G6X5N2"/>
<feature type="domain" description="Big-1" evidence="5">
    <location>
        <begin position="132"/>
        <end position="223"/>
    </location>
</feature>
<dbReference type="GO" id="GO:0005975">
    <property type="term" value="P:carbohydrate metabolic process"/>
    <property type="evidence" value="ECO:0007669"/>
    <property type="project" value="UniProtKB-ARBA"/>
</dbReference>
<dbReference type="RefSeq" id="WP_185443954.1">
    <property type="nucleotide sequence ID" value="NZ_CP043661.1"/>
</dbReference>
<evidence type="ECO:0000313" key="6">
    <source>
        <dbReference type="EMBL" id="QNE21547.1"/>
    </source>
</evidence>
<evidence type="ECO:0000256" key="3">
    <source>
        <dbReference type="SAM" id="Phobius"/>
    </source>
</evidence>